<evidence type="ECO:0000313" key="1">
    <source>
        <dbReference type="EMBL" id="KAF1922987.1"/>
    </source>
</evidence>
<evidence type="ECO:0000313" key="2">
    <source>
        <dbReference type="Proteomes" id="UP000800082"/>
    </source>
</evidence>
<dbReference type="EMBL" id="ML979012">
    <property type="protein sequence ID" value="KAF1922987.1"/>
    <property type="molecule type" value="Genomic_DNA"/>
</dbReference>
<dbReference type="AlphaFoldDB" id="A0A6A5RB13"/>
<name>A0A6A5RB13_9PLEO</name>
<organism evidence="1 2">
    <name type="scientific">Didymella exigua CBS 183.55</name>
    <dbReference type="NCBI Taxonomy" id="1150837"/>
    <lineage>
        <taxon>Eukaryota</taxon>
        <taxon>Fungi</taxon>
        <taxon>Dikarya</taxon>
        <taxon>Ascomycota</taxon>
        <taxon>Pezizomycotina</taxon>
        <taxon>Dothideomycetes</taxon>
        <taxon>Pleosporomycetidae</taxon>
        <taxon>Pleosporales</taxon>
        <taxon>Pleosporineae</taxon>
        <taxon>Didymellaceae</taxon>
        <taxon>Didymella</taxon>
    </lineage>
</organism>
<dbReference type="GeneID" id="54347067"/>
<reference evidence="1" key="1">
    <citation type="journal article" date="2020" name="Stud. Mycol.">
        <title>101 Dothideomycetes genomes: a test case for predicting lifestyles and emergence of pathogens.</title>
        <authorList>
            <person name="Haridas S."/>
            <person name="Albert R."/>
            <person name="Binder M."/>
            <person name="Bloem J."/>
            <person name="Labutti K."/>
            <person name="Salamov A."/>
            <person name="Andreopoulos B."/>
            <person name="Baker S."/>
            <person name="Barry K."/>
            <person name="Bills G."/>
            <person name="Bluhm B."/>
            <person name="Cannon C."/>
            <person name="Castanera R."/>
            <person name="Culley D."/>
            <person name="Daum C."/>
            <person name="Ezra D."/>
            <person name="Gonzalez J."/>
            <person name="Henrissat B."/>
            <person name="Kuo A."/>
            <person name="Liang C."/>
            <person name="Lipzen A."/>
            <person name="Lutzoni F."/>
            <person name="Magnuson J."/>
            <person name="Mondo S."/>
            <person name="Nolan M."/>
            <person name="Ohm R."/>
            <person name="Pangilinan J."/>
            <person name="Park H.-J."/>
            <person name="Ramirez L."/>
            <person name="Alfaro M."/>
            <person name="Sun H."/>
            <person name="Tritt A."/>
            <person name="Yoshinaga Y."/>
            <person name="Zwiers L.-H."/>
            <person name="Turgeon B."/>
            <person name="Goodwin S."/>
            <person name="Spatafora J."/>
            <person name="Crous P."/>
            <person name="Grigoriev I."/>
        </authorList>
    </citation>
    <scope>NUCLEOTIDE SEQUENCE</scope>
    <source>
        <strain evidence="1">CBS 183.55</strain>
    </source>
</reference>
<dbReference type="RefSeq" id="XP_033443240.1">
    <property type="nucleotide sequence ID" value="XM_033589420.1"/>
</dbReference>
<protein>
    <submittedName>
        <fullName evidence="1">Uncharacterized protein</fullName>
    </submittedName>
</protein>
<gene>
    <name evidence="1" type="ORF">M421DRAFT_335988</name>
</gene>
<dbReference type="Proteomes" id="UP000800082">
    <property type="component" value="Unassembled WGS sequence"/>
</dbReference>
<sequence length="401" mass="46413">MQPDFEPTLPVLSVEEGCANDYLLTQSLHSVVHLRPPTSLTLSKMSSTTLLTLPRELRDMVVRYVIESPQPELNCDQLVYFSETFAVASARTLAPANLFWSCRQLREEALYFTKFWDRTPRLEIHIREMSTMWEICTAWSFPPSACVYSRNRKFDSMTIDLKPRNNAQHVHFTQGPDLQRNYPTSRSLWQDDLFTCSAAGDFLGYLVGRAVQRLGLNDAQEEIWSVTGSPPAKGLPQLRHVSRTRHDPSIVLRRLYLNICRDERHPDEQLPDIVTRGIRGDVLTFMYRCVSSSISCCPEAVKMVDQEDGLKQLMCYCQHRLMWYTQVGNITITEGSDLHYRINLGNMLSNDIKTTKSDPCRKYLHNLMSLRERRYLDYVHRAGIQLGFTRYRPELPAVTFF</sequence>
<proteinExistence type="predicted"/>
<accession>A0A6A5RB13</accession>
<keyword evidence="2" id="KW-1185">Reference proteome</keyword>